<feature type="transmembrane region" description="Helical" evidence="1">
    <location>
        <begin position="48"/>
        <end position="68"/>
    </location>
</feature>
<name>A0ABX4ZZA7_9ENTR</name>
<comment type="caution">
    <text evidence="2">The sequence shown here is derived from an EMBL/GenBank/DDBJ whole genome shotgun (WGS) entry which is preliminary data.</text>
</comment>
<evidence type="ECO:0000313" key="3">
    <source>
        <dbReference type="Proteomes" id="UP000237025"/>
    </source>
</evidence>
<keyword evidence="3" id="KW-1185">Reference proteome</keyword>
<feature type="transmembrane region" description="Helical" evidence="1">
    <location>
        <begin position="94"/>
        <end position="115"/>
    </location>
</feature>
<sequence length="184" mass="21203">MIKWMRKVLLSDCTPSVICFFLLLKMDYSILSSWPQNQSIDNRVKLALLFIHLIMIFAILAPLISRLLSRIDNERLNKFIVLPKPDKNITYIDLYDFLSGLALSAFYLSILLFTMKEVYEITGWVISGIYVFLMFISAISIASLSLMRFIWLFVKFNKYTYSFVALLASSMCMAVLGVAMRMAS</sequence>
<evidence type="ECO:0000256" key="1">
    <source>
        <dbReference type="SAM" id="Phobius"/>
    </source>
</evidence>
<evidence type="ECO:0000313" key="2">
    <source>
        <dbReference type="EMBL" id="POZ21343.1"/>
    </source>
</evidence>
<feature type="transmembrane region" description="Helical" evidence="1">
    <location>
        <begin position="159"/>
        <end position="180"/>
    </location>
</feature>
<dbReference type="RefSeq" id="WP_103949919.1">
    <property type="nucleotide sequence ID" value="NZ_PQVT01000014.1"/>
</dbReference>
<accession>A0ABX4ZZA7</accession>
<keyword evidence="1" id="KW-1133">Transmembrane helix</keyword>
<proteinExistence type="predicted"/>
<feature type="transmembrane region" description="Helical" evidence="1">
    <location>
        <begin position="121"/>
        <end position="147"/>
    </location>
</feature>
<dbReference type="EMBL" id="PQVW01000013">
    <property type="protein sequence ID" value="POZ21343.1"/>
    <property type="molecule type" value="Genomic_DNA"/>
</dbReference>
<keyword evidence="1" id="KW-0472">Membrane</keyword>
<dbReference type="Proteomes" id="UP000237025">
    <property type="component" value="Unassembled WGS sequence"/>
</dbReference>
<reference evidence="2 3" key="1">
    <citation type="submission" date="2018-02" db="EMBL/GenBank/DDBJ databases">
        <title>Lelliotia aquatilis sp. nov., isolated from drinking water.</title>
        <authorList>
            <person name="Kaempfer P."/>
            <person name="Glaeser S."/>
            <person name="Exner M."/>
            <person name="Doijad S."/>
            <person name="Chakraborty T."/>
        </authorList>
    </citation>
    <scope>NUCLEOTIDE SEQUENCE [LARGE SCALE GENOMIC DNA]</scope>
    <source>
        <strain evidence="2 3">6331-17</strain>
    </source>
</reference>
<protein>
    <submittedName>
        <fullName evidence="2">Uncharacterized protein</fullName>
    </submittedName>
</protein>
<gene>
    <name evidence="2" type="ORF">C3712_16300</name>
</gene>
<keyword evidence="1" id="KW-0812">Transmembrane</keyword>
<organism evidence="2 3">
    <name type="scientific">Lelliottia aquatilis</name>
    <dbReference type="NCBI Taxonomy" id="2080838"/>
    <lineage>
        <taxon>Bacteria</taxon>
        <taxon>Pseudomonadati</taxon>
        <taxon>Pseudomonadota</taxon>
        <taxon>Gammaproteobacteria</taxon>
        <taxon>Enterobacterales</taxon>
        <taxon>Enterobacteriaceae</taxon>
        <taxon>Lelliottia</taxon>
    </lineage>
</organism>